<dbReference type="SUPFAM" id="SSF46689">
    <property type="entry name" value="Homeodomain-like"/>
    <property type="match status" value="1"/>
</dbReference>
<dbReference type="PANTHER" id="PTHR30461:SF26">
    <property type="entry name" value="RESOLVASE HOMOLOG YNEB"/>
    <property type="match status" value="1"/>
</dbReference>
<evidence type="ECO:0000256" key="6">
    <source>
        <dbReference type="PROSITE-ProRule" id="PRU10137"/>
    </source>
</evidence>
<feature type="active site" description="O-(5'-phospho-DNA)-serine intermediate" evidence="5 6">
    <location>
        <position position="12"/>
    </location>
</feature>
<dbReference type="CDD" id="cd03768">
    <property type="entry name" value="SR_ResInv"/>
    <property type="match status" value="1"/>
</dbReference>
<dbReference type="Proteomes" id="UP000571817">
    <property type="component" value="Unassembled WGS sequence"/>
</dbReference>
<dbReference type="InterPro" id="IPR006118">
    <property type="entry name" value="Recombinase_CS"/>
</dbReference>
<comment type="caution">
    <text evidence="9">The sequence shown here is derived from an EMBL/GenBank/DDBJ whole genome shotgun (WGS) entry which is preliminary data.</text>
</comment>
<evidence type="ECO:0000256" key="4">
    <source>
        <dbReference type="ARBA" id="ARBA00023172"/>
    </source>
</evidence>
<accession>A0A853DG33</accession>
<evidence type="ECO:0000259" key="8">
    <source>
        <dbReference type="PROSITE" id="PS51736"/>
    </source>
</evidence>
<keyword evidence="10" id="KW-1185">Reference proteome</keyword>
<dbReference type="Gene3D" id="1.10.10.60">
    <property type="entry name" value="Homeodomain-like"/>
    <property type="match status" value="1"/>
</dbReference>
<dbReference type="GO" id="GO:0000150">
    <property type="term" value="F:DNA strand exchange activity"/>
    <property type="evidence" value="ECO:0007669"/>
    <property type="project" value="InterPro"/>
</dbReference>
<evidence type="ECO:0000256" key="3">
    <source>
        <dbReference type="ARBA" id="ARBA00023125"/>
    </source>
</evidence>
<dbReference type="SUPFAM" id="SSF53041">
    <property type="entry name" value="Resolvase-like"/>
    <property type="match status" value="1"/>
</dbReference>
<feature type="region of interest" description="Disordered" evidence="7">
    <location>
        <begin position="196"/>
        <end position="219"/>
    </location>
</feature>
<dbReference type="SMART" id="SM00857">
    <property type="entry name" value="Resolvase"/>
    <property type="match status" value="1"/>
</dbReference>
<dbReference type="PANTHER" id="PTHR30461">
    <property type="entry name" value="DNA-INVERTASE FROM LAMBDOID PROPHAGE"/>
    <property type="match status" value="1"/>
</dbReference>
<dbReference type="InterPro" id="IPR050639">
    <property type="entry name" value="SSR_resolvase"/>
</dbReference>
<feature type="domain" description="Resolvase/invertase-type recombinase catalytic" evidence="8">
    <location>
        <begin position="4"/>
        <end position="140"/>
    </location>
</feature>
<dbReference type="GO" id="GO:0015074">
    <property type="term" value="P:DNA integration"/>
    <property type="evidence" value="ECO:0007669"/>
    <property type="project" value="UniProtKB-KW"/>
</dbReference>
<proteinExistence type="inferred from homology"/>
<comment type="similarity">
    <text evidence="1">Belongs to the site-specific recombinase resolvase family.</text>
</comment>
<dbReference type="PROSITE" id="PS51736">
    <property type="entry name" value="RECOMBINASES_3"/>
    <property type="match status" value="1"/>
</dbReference>
<dbReference type="AlphaFoldDB" id="A0A853DG33"/>
<evidence type="ECO:0000313" key="9">
    <source>
        <dbReference type="EMBL" id="NYJ76492.1"/>
    </source>
</evidence>
<sequence>MRFQTVAYLRVSSVDQNVDRQVEAVGQVDKTFTDRISGSSREERTALAEMIDYVREGDTIRVAAMDRLARSVIDLSQIVQQCTAKGVSVEFVAEGLTFAQGKENPYAEFALHMLGSVAQLERSLIRERQRQGIALARTKRTYRGRTAVLTPEQVATARYQLTQKISKAQIARDLGVSRSALYDALGQQGAYAVKPAHRPPMAGGAKEVKLPLGDDATLS</sequence>
<keyword evidence="3" id="KW-0238">DNA-binding</keyword>
<keyword evidence="4" id="KW-0233">DNA recombination</keyword>
<dbReference type="PROSITE" id="PS00397">
    <property type="entry name" value="RECOMBINASES_1"/>
    <property type="match status" value="1"/>
</dbReference>
<organism evidence="9 10">
    <name type="scientific">Allobranchiibius huperziae</name>
    <dbReference type="NCBI Taxonomy" id="1874116"/>
    <lineage>
        <taxon>Bacteria</taxon>
        <taxon>Bacillati</taxon>
        <taxon>Actinomycetota</taxon>
        <taxon>Actinomycetes</taxon>
        <taxon>Micrococcales</taxon>
        <taxon>Dermacoccaceae</taxon>
        <taxon>Allobranchiibius</taxon>
    </lineage>
</organism>
<dbReference type="InterPro" id="IPR009057">
    <property type="entry name" value="Homeodomain-like_sf"/>
</dbReference>
<evidence type="ECO:0000256" key="2">
    <source>
        <dbReference type="ARBA" id="ARBA00022908"/>
    </source>
</evidence>
<dbReference type="InterPro" id="IPR036162">
    <property type="entry name" value="Resolvase-like_N_sf"/>
</dbReference>
<dbReference type="CDD" id="cd00569">
    <property type="entry name" value="HTH_Hin_like"/>
    <property type="match status" value="1"/>
</dbReference>
<evidence type="ECO:0000256" key="1">
    <source>
        <dbReference type="ARBA" id="ARBA00009913"/>
    </source>
</evidence>
<evidence type="ECO:0000313" key="10">
    <source>
        <dbReference type="Proteomes" id="UP000571817"/>
    </source>
</evidence>
<dbReference type="EMBL" id="JACCFW010000002">
    <property type="protein sequence ID" value="NYJ76492.1"/>
    <property type="molecule type" value="Genomic_DNA"/>
</dbReference>
<protein>
    <submittedName>
        <fullName evidence="9">DNA invertase Pin-like site-specific DNA recombinase</fullName>
    </submittedName>
</protein>
<evidence type="ECO:0000256" key="7">
    <source>
        <dbReference type="SAM" id="MobiDB-lite"/>
    </source>
</evidence>
<dbReference type="GO" id="GO:0003677">
    <property type="term" value="F:DNA binding"/>
    <property type="evidence" value="ECO:0007669"/>
    <property type="project" value="UniProtKB-KW"/>
</dbReference>
<dbReference type="RefSeq" id="WP_179483882.1">
    <property type="nucleotide sequence ID" value="NZ_JACCFW010000002.1"/>
</dbReference>
<keyword evidence="2" id="KW-0229">DNA integration</keyword>
<reference evidence="9 10" key="1">
    <citation type="submission" date="2020-07" db="EMBL/GenBank/DDBJ databases">
        <title>Sequencing the genomes of 1000 actinobacteria strains.</title>
        <authorList>
            <person name="Klenk H.-P."/>
        </authorList>
    </citation>
    <scope>NUCLEOTIDE SEQUENCE [LARGE SCALE GENOMIC DNA]</scope>
    <source>
        <strain evidence="9 10">DSM 29531</strain>
    </source>
</reference>
<dbReference type="Gene3D" id="3.40.50.1390">
    <property type="entry name" value="Resolvase, N-terminal catalytic domain"/>
    <property type="match status" value="1"/>
</dbReference>
<dbReference type="Pfam" id="PF00239">
    <property type="entry name" value="Resolvase"/>
    <property type="match status" value="1"/>
</dbReference>
<gene>
    <name evidence="9" type="ORF">HNR15_003510</name>
</gene>
<evidence type="ECO:0000256" key="5">
    <source>
        <dbReference type="PIRSR" id="PIRSR606118-50"/>
    </source>
</evidence>
<name>A0A853DG33_9MICO</name>
<dbReference type="InterPro" id="IPR006119">
    <property type="entry name" value="Resolv_N"/>
</dbReference>